<organism evidence="2 3">
    <name type="scientific">Collinsella tanakaei</name>
    <dbReference type="NCBI Taxonomy" id="626935"/>
    <lineage>
        <taxon>Bacteria</taxon>
        <taxon>Bacillati</taxon>
        <taxon>Actinomycetota</taxon>
        <taxon>Coriobacteriia</taxon>
        <taxon>Coriobacteriales</taxon>
        <taxon>Coriobacteriaceae</taxon>
        <taxon>Collinsella</taxon>
    </lineage>
</organism>
<evidence type="ECO:0000313" key="3">
    <source>
        <dbReference type="Proteomes" id="UP000260943"/>
    </source>
</evidence>
<evidence type="ECO:0000256" key="1">
    <source>
        <dbReference type="SAM" id="Phobius"/>
    </source>
</evidence>
<proteinExistence type="predicted"/>
<dbReference type="AlphaFoldDB" id="A0A3E4QP94"/>
<keyword evidence="1" id="KW-0472">Membrane</keyword>
<comment type="caution">
    <text evidence="2">The sequence shown here is derived from an EMBL/GenBank/DDBJ whole genome shotgun (WGS) entry which is preliminary data.</text>
</comment>
<sequence>MINGAVVWNIWAAALRCLFAPAFAVSHLVASRLFSADNRPALGASSIFGLQLELGSAEIDLHFDWIAEIDLQLELRRMPV</sequence>
<name>A0A3E4QP94_9ACTN</name>
<gene>
    <name evidence="2" type="ORF">DXC81_10870</name>
</gene>
<keyword evidence="1" id="KW-0812">Transmembrane</keyword>
<dbReference type="Proteomes" id="UP000260943">
    <property type="component" value="Unassembled WGS sequence"/>
</dbReference>
<evidence type="ECO:0000313" key="2">
    <source>
        <dbReference type="EMBL" id="RGL07152.1"/>
    </source>
</evidence>
<protein>
    <submittedName>
        <fullName evidence="2">Uncharacterized protein</fullName>
    </submittedName>
</protein>
<dbReference type="RefSeq" id="WP_117680409.1">
    <property type="nucleotide sequence ID" value="NZ_QSRJ01000019.1"/>
</dbReference>
<dbReference type="EMBL" id="QSRJ01000019">
    <property type="protein sequence ID" value="RGL07152.1"/>
    <property type="molecule type" value="Genomic_DNA"/>
</dbReference>
<feature type="transmembrane region" description="Helical" evidence="1">
    <location>
        <begin position="6"/>
        <end position="30"/>
    </location>
</feature>
<keyword evidence="1" id="KW-1133">Transmembrane helix</keyword>
<reference evidence="2 3" key="1">
    <citation type="submission" date="2018-08" db="EMBL/GenBank/DDBJ databases">
        <title>A genome reference for cultivated species of the human gut microbiota.</title>
        <authorList>
            <person name="Zou Y."/>
            <person name="Xue W."/>
            <person name="Luo G."/>
        </authorList>
    </citation>
    <scope>NUCLEOTIDE SEQUENCE [LARGE SCALE GENOMIC DNA]</scope>
    <source>
        <strain evidence="2 3">TF08-14</strain>
    </source>
</reference>
<accession>A0A3E4QP94</accession>